<feature type="region of interest" description="Disordered" evidence="1">
    <location>
        <begin position="1"/>
        <end position="20"/>
    </location>
</feature>
<dbReference type="PRINTS" id="PR00396">
    <property type="entry name" value="SHIGARICIN"/>
</dbReference>
<reference evidence="3 4" key="1">
    <citation type="submission" date="2019-07" db="EMBL/GenBank/DDBJ databases">
        <title>New species of Amycolatopsis and Streptomyces.</title>
        <authorList>
            <person name="Duangmal K."/>
            <person name="Teo W.F.A."/>
            <person name="Lipun K."/>
        </authorList>
    </citation>
    <scope>NUCLEOTIDE SEQUENCE [LARGE SCALE GENOMIC DNA]</scope>
    <source>
        <strain evidence="3 4">NBRC 106415</strain>
    </source>
</reference>
<evidence type="ECO:0000313" key="4">
    <source>
        <dbReference type="Proteomes" id="UP000400924"/>
    </source>
</evidence>
<keyword evidence="2" id="KW-0472">Membrane</keyword>
<dbReference type="PANTHER" id="PTHR33453">
    <property type="match status" value="1"/>
</dbReference>
<name>A0A5N8XP31_9ACTN</name>
<sequence length="248" mass="27204">MHLHVATPEPPAHGPGHKRRARRLSGKFLALYLLISGLLAGAVLVAPQFHERADAVDDSGDITWDVNGGRSAYQAMIRAVRDRAAGVRVPGDGTPRAGHVFTVGLRAGEAPRTARPPLVSLLVRARDLAVLGYRLRTQQGHDSFFCFRGTEVGDALNELRFTGSYRDLERFGGRSRAGLVLDERRLTRSFTVLRDDADQAATARALMVFTMTVSEAARFDTLERAFRAAFDHGSHTVSRAEAELMNSR</sequence>
<comment type="caution">
    <text evidence="3">The sequence shown here is derived from an EMBL/GenBank/DDBJ whole genome shotgun (WGS) entry which is preliminary data.</text>
</comment>
<gene>
    <name evidence="3" type="ORF">FNH08_27770</name>
</gene>
<dbReference type="GO" id="GO:0030598">
    <property type="term" value="F:rRNA N-glycosylase activity"/>
    <property type="evidence" value="ECO:0007669"/>
    <property type="project" value="InterPro"/>
</dbReference>
<dbReference type="InterPro" id="IPR016138">
    <property type="entry name" value="Ribosome_inactivat_prot_sub1"/>
</dbReference>
<dbReference type="PANTHER" id="PTHR33453:SF34">
    <property type="entry name" value="RIBOSOME-INACTIVATING PROTEIN"/>
    <property type="match status" value="1"/>
</dbReference>
<accession>A0A5N8XP31</accession>
<dbReference type="RefSeq" id="WP_152774269.1">
    <property type="nucleotide sequence ID" value="NZ_VJZC01000244.1"/>
</dbReference>
<protein>
    <submittedName>
        <fullName evidence="3">Uncharacterized protein</fullName>
    </submittedName>
</protein>
<feature type="transmembrane region" description="Helical" evidence="2">
    <location>
        <begin position="28"/>
        <end position="49"/>
    </location>
</feature>
<dbReference type="InterPro" id="IPR001574">
    <property type="entry name" value="Ribosome_inactivat_prot"/>
</dbReference>
<dbReference type="SUPFAM" id="SSF56371">
    <property type="entry name" value="Ribosome inactivating proteins (RIP)"/>
    <property type="match status" value="1"/>
</dbReference>
<organism evidence="3 4">
    <name type="scientific">Streptomyces spongiae</name>
    <dbReference type="NCBI Taxonomy" id="565072"/>
    <lineage>
        <taxon>Bacteria</taxon>
        <taxon>Bacillati</taxon>
        <taxon>Actinomycetota</taxon>
        <taxon>Actinomycetes</taxon>
        <taxon>Kitasatosporales</taxon>
        <taxon>Streptomycetaceae</taxon>
        <taxon>Streptomyces</taxon>
    </lineage>
</organism>
<dbReference type="InterPro" id="IPR036041">
    <property type="entry name" value="Ribosome-inact_prot_sf"/>
</dbReference>
<evidence type="ECO:0000313" key="3">
    <source>
        <dbReference type="EMBL" id="MPY60808.1"/>
    </source>
</evidence>
<keyword evidence="4" id="KW-1185">Reference proteome</keyword>
<dbReference type="EMBL" id="VJZC01000244">
    <property type="protein sequence ID" value="MPY60808.1"/>
    <property type="molecule type" value="Genomic_DNA"/>
</dbReference>
<dbReference type="AlphaFoldDB" id="A0A5N8XP31"/>
<dbReference type="GO" id="GO:0017148">
    <property type="term" value="P:negative regulation of translation"/>
    <property type="evidence" value="ECO:0007669"/>
    <property type="project" value="InterPro"/>
</dbReference>
<dbReference type="Gene3D" id="3.40.420.10">
    <property type="entry name" value="Ricin (A subunit), domain 1"/>
    <property type="match status" value="1"/>
</dbReference>
<dbReference type="Pfam" id="PF00161">
    <property type="entry name" value="RIP"/>
    <property type="match status" value="1"/>
</dbReference>
<keyword evidence="2" id="KW-1133">Transmembrane helix</keyword>
<evidence type="ECO:0000256" key="1">
    <source>
        <dbReference type="SAM" id="MobiDB-lite"/>
    </source>
</evidence>
<keyword evidence="2" id="KW-0812">Transmembrane</keyword>
<dbReference type="InterPro" id="IPR017989">
    <property type="entry name" value="Ribosome_inactivat_1/2"/>
</dbReference>
<evidence type="ECO:0000256" key="2">
    <source>
        <dbReference type="SAM" id="Phobius"/>
    </source>
</evidence>
<dbReference type="Proteomes" id="UP000400924">
    <property type="component" value="Unassembled WGS sequence"/>
</dbReference>
<proteinExistence type="predicted"/>
<dbReference type="OrthoDB" id="4184427at2"/>